<dbReference type="PROSITE" id="PS00211">
    <property type="entry name" value="ABC_TRANSPORTER_1"/>
    <property type="match status" value="1"/>
</dbReference>
<evidence type="ECO:0000313" key="7">
    <source>
        <dbReference type="Proteomes" id="UP000019483"/>
    </source>
</evidence>
<dbReference type="SMART" id="SM00382">
    <property type="entry name" value="AAA"/>
    <property type="match status" value="1"/>
</dbReference>
<evidence type="ECO:0000256" key="1">
    <source>
        <dbReference type="ARBA" id="ARBA00005417"/>
    </source>
</evidence>
<dbReference type="PROSITE" id="PS50893">
    <property type="entry name" value="ABC_TRANSPORTER_2"/>
    <property type="match status" value="1"/>
</dbReference>
<dbReference type="SUPFAM" id="SSF52540">
    <property type="entry name" value="P-loop containing nucleoside triphosphate hydrolases"/>
    <property type="match status" value="1"/>
</dbReference>
<accession>W9DX26</accession>
<dbReference type="Gene3D" id="3.40.50.300">
    <property type="entry name" value="P-loop containing nucleotide triphosphate hydrolases"/>
    <property type="match status" value="1"/>
</dbReference>
<dbReference type="EMBL" id="AZAJ01000001">
    <property type="protein sequence ID" value="ETA67971.1"/>
    <property type="molecule type" value="Genomic_DNA"/>
</dbReference>
<evidence type="ECO:0000256" key="4">
    <source>
        <dbReference type="ARBA" id="ARBA00022840"/>
    </source>
</evidence>
<dbReference type="GO" id="GO:0016887">
    <property type="term" value="F:ATP hydrolysis activity"/>
    <property type="evidence" value="ECO:0007669"/>
    <property type="project" value="InterPro"/>
</dbReference>
<name>W9DX26_METTI</name>
<keyword evidence="2" id="KW-0813">Transport</keyword>
<evidence type="ECO:0000259" key="5">
    <source>
        <dbReference type="PROSITE" id="PS50893"/>
    </source>
</evidence>
<dbReference type="InterPro" id="IPR003439">
    <property type="entry name" value="ABC_transporter-like_ATP-bd"/>
</dbReference>
<dbReference type="GO" id="GO:0005524">
    <property type="term" value="F:ATP binding"/>
    <property type="evidence" value="ECO:0007669"/>
    <property type="project" value="UniProtKB-KW"/>
</dbReference>
<dbReference type="PANTHER" id="PTHR43335:SF4">
    <property type="entry name" value="ABC TRANSPORTER, ATP-BINDING PROTEIN"/>
    <property type="match status" value="1"/>
</dbReference>
<sequence length="311" mass="34450">MMATAISIKNLHKKYGPRYVLDDLSFDVEKGSIYGFLGQNGAGKTTTIKILSGLSISNEGQIIIDNMDSSLEAEKIKNILGLVPQDSEFYDERTALSHMNYFARLKGLSKDEGQEQSMFLLERVGLANEMTKKVGSFSHGMKKRLSIAQALLNDPKILILDEPTNGLDPVGVRQVKQIIRECNDIGITILVSSHNLLEIQEICTHVGILKNGKLITEGTIGDIRRLESNGVITVGIYNMSPEIVSLVENMEYVVKTELKEKNILEIYVNSKTDVKPEINKLIVNNGGEVFKLIENSLSLEDAYLSATGMKE</sequence>
<organism evidence="6 7">
    <name type="scientific">Methanolobus tindarius DSM 2278</name>
    <dbReference type="NCBI Taxonomy" id="1090322"/>
    <lineage>
        <taxon>Archaea</taxon>
        <taxon>Methanobacteriati</taxon>
        <taxon>Methanobacteriota</taxon>
        <taxon>Stenosarchaea group</taxon>
        <taxon>Methanomicrobia</taxon>
        <taxon>Methanosarcinales</taxon>
        <taxon>Methanosarcinaceae</taxon>
        <taxon>Methanolobus</taxon>
    </lineage>
</organism>
<dbReference type="PANTHER" id="PTHR43335">
    <property type="entry name" value="ABC TRANSPORTER, ATP-BINDING PROTEIN"/>
    <property type="match status" value="1"/>
</dbReference>
<dbReference type="InterPro" id="IPR027417">
    <property type="entry name" value="P-loop_NTPase"/>
</dbReference>
<dbReference type="InterPro" id="IPR003593">
    <property type="entry name" value="AAA+_ATPase"/>
</dbReference>
<dbReference type="Proteomes" id="UP000019483">
    <property type="component" value="Unassembled WGS sequence"/>
</dbReference>
<keyword evidence="7" id="KW-1185">Reference proteome</keyword>
<evidence type="ECO:0000313" key="6">
    <source>
        <dbReference type="EMBL" id="ETA67971.1"/>
    </source>
</evidence>
<keyword evidence="4" id="KW-0067">ATP-binding</keyword>
<keyword evidence="3" id="KW-0547">Nucleotide-binding</keyword>
<protein>
    <submittedName>
        <fullName evidence="6">ABC-type multidrug transport system, ATPase component</fullName>
    </submittedName>
</protein>
<feature type="domain" description="ABC transporter" evidence="5">
    <location>
        <begin position="6"/>
        <end position="236"/>
    </location>
</feature>
<dbReference type="InterPro" id="IPR017871">
    <property type="entry name" value="ABC_transporter-like_CS"/>
</dbReference>
<dbReference type="RefSeq" id="WP_023845107.1">
    <property type="nucleotide sequence ID" value="NZ_AZAJ01000001.1"/>
</dbReference>
<comment type="caution">
    <text evidence="6">The sequence shown here is derived from an EMBL/GenBank/DDBJ whole genome shotgun (WGS) entry which is preliminary data.</text>
</comment>
<comment type="similarity">
    <text evidence="1">Belongs to the ABC transporter superfamily.</text>
</comment>
<dbReference type="Pfam" id="PF00005">
    <property type="entry name" value="ABC_tran"/>
    <property type="match status" value="1"/>
</dbReference>
<evidence type="ECO:0000256" key="3">
    <source>
        <dbReference type="ARBA" id="ARBA00022741"/>
    </source>
</evidence>
<dbReference type="STRING" id="1090322.MettiDRAFT_1412"/>
<dbReference type="AlphaFoldDB" id="W9DX26"/>
<gene>
    <name evidence="6" type="ORF">MettiDRAFT_1412</name>
</gene>
<evidence type="ECO:0000256" key="2">
    <source>
        <dbReference type="ARBA" id="ARBA00022448"/>
    </source>
</evidence>
<reference evidence="6 7" key="1">
    <citation type="submission" date="2013-08" db="EMBL/GenBank/DDBJ databases">
        <authorList>
            <consortium name="DOE Joint Genome Institute"/>
            <person name="Eisen J."/>
            <person name="Huntemann M."/>
            <person name="Han J."/>
            <person name="Chen A."/>
            <person name="Kyrpides N."/>
            <person name="Mavromatis K."/>
            <person name="Markowitz V."/>
            <person name="Palaniappan K."/>
            <person name="Ivanova N."/>
            <person name="Schaumberg A."/>
            <person name="Pati A."/>
            <person name="Liolios K."/>
            <person name="Nordberg H.P."/>
            <person name="Cantor M.N."/>
            <person name="Hua S.X."/>
            <person name="Woyke T."/>
        </authorList>
    </citation>
    <scope>NUCLEOTIDE SEQUENCE [LARGE SCALE GENOMIC DNA]</scope>
    <source>
        <strain evidence="6 7">DSM 2278</strain>
    </source>
</reference>
<proteinExistence type="inferred from homology"/>